<evidence type="ECO:0000256" key="1">
    <source>
        <dbReference type="ARBA" id="ARBA00004167"/>
    </source>
</evidence>
<dbReference type="GO" id="GO:0016020">
    <property type="term" value="C:membrane"/>
    <property type="evidence" value="ECO:0007669"/>
    <property type="project" value="UniProtKB-SubCell"/>
</dbReference>
<reference evidence="7" key="1">
    <citation type="submission" date="2015-07" db="EMBL/GenBank/DDBJ databases">
        <title>Transcriptome Assembly of Anthurium amnicola.</title>
        <authorList>
            <person name="Suzuki J."/>
        </authorList>
    </citation>
    <scope>NUCLEOTIDE SEQUENCE</scope>
</reference>
<dbReference type="AlphaFoldDB" id="A0A1D1XZL4"/>
<evidence type="ECO:0000313" key="7">
    <source>
        <dbReference type="EMBL" id="JAT47848.1"/>
    </source>
</evidence>
<dbReference type="InterPro" id="IPR006461">
    <property type="entry name" value="PLAC_motif_containing"/>
</dbReference>
<protein>
    <submittedName>
        <fullName evidence="7">Cell number regulator 13</fullName>
    </submittedName>
</protein>
<evidence type="ECO:0000259" key="6">
    <source>
        <dbReference type="Pfam" id="PF19584"/>
    </source>
</evidence>
<dbReference type="NCBIfam" id="TIGR01571">
    <property type="entry name" value="A_thal_Cys_rich"/>
    <property type="match status" value="1"/>
</dbReference>
<dbReference type="InterPro" id="IPR059179">
    <property type="entry name" value="MLKL-like_MCAfunc"/>
</dbReference>
<comment type="subcellular location">
    <subcellularLocation>
        <location evidence="1">Membrane</location>
        <topology evidence="1">Single-pass membrane protein</topology>
    </subcellularLocation>
</comment>
<organism evidence="7">
    <name type="scientific">Anthurium amnicola</name>
    <dbReference type="NCBI Taxonomy" id="1678845"/>
    <lineage>
        <taxon>Eukaryota</taxon>
        <taxon>Viridiplantae</taxon>
        <taxon>Streptophyta</taxon>
        <taxon>Embryophyta</taxon>
        <taxon>Tracheophyta</taxon>
        <taxon>Spermatophyta</taxon>
        <taxon>Magnoliopsida</taxon>
        <taxon>Liliopsida</taxon>
        <taxon>Araceae</taxon>
        <taxon>Pothoideae</taxon>
        <taxon>Potheae</taxon>
        <taxon>Anthurium</taxon>
    </lineage>
</organism>
<evidence type="ECO:0000256" key="4">
    <source>
        <dbReference type="ARBA" id="ARBA00023136"/>
    </source>
</evidence>
<dbReference type="Pfam" id="PF19584">
    <property type="entry name" value="MCAfunc"/>
    <property type="match status" value="1"/>
</dbReference>
<dbReference type="Gene3D" id="1.20.930.20">
    <property type="entry name" value="Adaptor protein Cbl, N-terminal domain"/>
    <property type="match status" value="1"/>
</dbReference>
<dbReference type="PANTHER" id="PTHR46604:SF3">
    <property type="entry name" value="PROTEIN MID1-COMPLEMENTING ACTIVITY 1"/>
    <property type="match status" value="1"/>
</dbReference>
<evidence type="ECO:0000256" key="2">
    <source>
        <dbReference type="ARBA" id="ARBA00022692"/>
    </source>
</evidence>
<keyword evidence="3" id="KW-1133">Transmembrane helix</keyword>
<dbReference type="EMBL" id="GDJX01020088">
    <property type="protein sequence ID" value="JAT47848.1"/>
    <property type="molecule type" value="Transcribed_RNA"/>
</dbReference>
<feature type="domain" description="MCAfunc" evidence="6">
    <location>
        <begin position="24"/>
        <end position="165"/>
    </location>
</feature>
<proteinExistence type="predicted"/>
<feature type="region of interest" description="Disordered" evidence="5">
    <location>
        <begin position="230"/>
        <end position="249"/>
    </location>
</feature>
<dbReference type="GO" id="GO:0007166">
    <property type="term" value="P:cell surface receptor signaling pathway"/>
    <property type="evidence" value="ECO:0007669"/>
    <property type="project" value="InterPro"/>
</dbReference>
<dbReference type="InterPro" id="IPR036537">
    <property type="entry name" value="Adaptor_Cbl_N_dom_sf"/>
</dbReference>
<dbReference type="PANTHER" id="PTHR46604">
    <property type="entry name" value="PROTEIN MID1-COMPLEMENTING ACTIVITY 1"/>
    <property type="match status" value="1"/>
</dbReference>
<dbReference type="Pfam" id="PF04749">
    <property type="entry name" value="PLAC8"/>
    <property type="match status" value="1"/>
</dbReference>
<dbReference type="InterPro" id="IPR045766">
    <property type="entry name" value="MCAfunc"/>
</dbReference>
<evidence type="ECO:0000256" key="3">
    <source>
        <dbReference type="ARBA" id="ARBA00022989"/>
    </source>
</evidence>
<sequence>MASWEQLGEVGNVAQLMGVDAVRLIGMIVQAANTARMHKKNCRQFAQHLKLIGNLLEQLKISELKRYPETREPLEQLEDSLRRSYILVNSCQDRSYLYLLAMGWNIVYQFRKAQTEIDRYLRLVPLITLVDNARVRERLEYIERDQREYTLDEEDRKVQDAILNRDPSQNDAIVLKKNLSCSYPNLPFDKALKKESEKLQLELQISQANMDVGQCEVIQHLLGVTETMTSSLPDKNSEHKNATKVEEHCSNDERTKEHNFGKRCASPVPSGHDLISAKESFRQQEWHSDLLDCCSEPYLCTKTLFYPCGTFSKIASVAKNRPISSAEVCNDLLAYSLVLSCCCYTCCVRRNLRQSLNIQGGLCDDFLSHLMCCCCALVQEWREVEIRGLSGPEKTKTSPPPSQYMES</sequence>
<keyword evidence="2" id="KW-0812">Transmembrane</keyword>
<keyword evidence="4" id="KW-0472">Membrane</keyword>
<name>A0A1D1XZL4_9ARAE</name>
<accession>A0A1D1XZL4</accession>
<dbReference type="GO" id="GO:0005262">
    <property type="term" value="F:calcium channel activity"/>
    <property type="evidence" value="ECO:0007669"/>
    <property type="project" value="UniProtKB-ARBA"/>
</dbReference>
<feature type="compositionally biased region" description="Basic and acidic residues" evidence="5">
    <location>
        <begin position="235"/>
        <end position="249"/>
    </location>
</feature>
<evidence type="ECO:0000256" key="5">
    <source>
        <dbReference type="SAM" id="MobiDB-lite"/>
    </source>
</evidence>
<dbReference type="CDD" id="cd21037">
    <property type="entry name" value="MLKL_NTD"/>
    <property type="match status" value="1"/>
</dbReference>
<dbReference type="FunFam" id="1.20.930.20:FF:000003">
    <property type="entry name" value="DNA mismatch repair protein MLH1"/>
    <property type="match status" value="1"/>
</dbReference>
<gene>
    <name evidence="7" type="primary">CNR13_5</name>
    <name evidence="7" type="ORF">g.99932</name>
</gene>